<keyword evidence="3" id="KW-1185">Reference proteome</keyword>
<sequence length="126" mass="12816">MTCETIATDKAPAAIGPYAQAIRANGLLFCSGQIALDPTTGELVTGGVAAETERVMANIAAVLAAAGVGLSQVVKTTIFLADMGDFAVVNEIYGRSFGDHKPARSTVAVKGLPRGALVEIEVVALA</sequence>
<dbReference type="EMBL" id="SRSD01000011">
    <property type="protein sequence ID" value="KAA0888302.1"/>
    <property type="molecule type" value="Genomic_DNA"/>
</dbReference>
<evidence type="ECO:0000313" key="2">
    <source>
        <dbReference type="EMBL" id="KAA0888302.1"/>
    </source>
</evidence>
<dbReference type="AlphaFoldDB" id="A0A5A9X572"/>
<organism evidence="2 3">
    <name type="scientific">Oryzomonas rubra</name>
    <dbReference type="NCBI Taxonomy" id="2509454"/>
    <lineage>
        <taxon>Bacteria</taxon>
        <taxon>Pseudomonadati</taxon>
        <taxon>Thermodesulfobacteriota</taxon>
        <taxon>Desulfuromonadia</taxon>
        <taxon>Geobacterales</taxon>
        <taxon>Geobacteraceae</taxon>
        <taxon>Oryzomonas</taxon>
    </lineage>
</organism>
<dbReference type="NCBIfam" id="TIGR00004">
    <property type="entry name" value="Rid family detoxifying hydrolase"/>
    <property type="match status" value="1"/>
</dbReference>
<dbReference type="PROSITE" id="PS01094">
    <property type="entry name" value="UPF0076"/>
    <property type="match status" value="1"/>
</dbReference>
<proteinExistence type="inferred from homology"/>
<gene>
    <name evidence="2" type="ORF">ET418_16315</name>
</gene>
<dbReference type="SUPFAM" id="SSF55298">
    <property type="entry name" value="YjgF-like"/>
    <property type="match status" value="1"/>
</dbReference>
<dbReference type="InterPro" id="IPR006056">
    <property type="entry name" value="RidA"/>
</dbReference>
<dbReference type="RefSeq" id="WP_149309413.1">
    <property type="nucleotide sequence ID" value="NZ_SRSD01000011.1"/>
</dbReference>
<evidence type="ECO:0000256" key="1">
    <source>
        <dbReference type="ARBA" id="ARBA00010552"/>
    </source>
</evidence>
<comment type="caution">
    <text evidence="2">The sequence shown here is derived from an EMBL/GenBank/DDBJ whole genome shotgun (WGS) entry which is preliminary data.</text>
</comment>
<dbReference type="Pfam" id="PF01042">
    <property type="entry name" value="Ribonuc_L-PSP"/>
    <property type="match status" value="1"/>
</dbReference>
<dbReference type="Gene3D" id="3.30.1330.40">
    <property type="entry name" value="RutC-like"/>
    <property type="match status" value="1"/>
</dbReference>
<protein>
    <submittedName>
        <fullName evidence="2">Reactive intermediate/imine deaminase</fullName>
    </submittedName>
</protein>
<dbReference type="GO" id="GO:0005829">
    <property type="term" value="C:cytosol"/>
    <property type="evidence" value="ECO:0007669"/>
    <property type="project" value="TreeGrafter"/>
</dbReference>
<dbReference type="PANTHER" id="PTHR11803">
    <property type="entry name" value="2-IMINOBUTANOATE/2-IMINOPROPANOATE DEAMINASE RIDA"/>
    <property type="match status" value="1"/>
</dbReference>
<dbReference type="InterPro" id="IPR006175">
    <property type="entry name" value="YjgF/YER057c/UK114"/>
</dbReference>
<dbReference type="PANTHER" id="PTHR11803:SF39">
    <property type="entry name" value="2-IMINOBUTANOATE_2-IMINOPROPANOATE DEAMINASE"/>
    <property type="match status" value="1"/>
</dbReference>
<evidence type="ECO:0000313" key="3">
    <source>
        <dbReference type="Proteomes" id="UP000324298"/>
    </source>
</evidence>
<comment type="similarity">
    <text evidence="1">Belongs to the RutC family.</text>
</comment>
<reference evidence="2 3" key="1">
    <citation type="submission" date="2019-04" db="EMBL/GenBank/DDBJ databases">
        <title>Geobacter ruber sp. nov., ferric-reducing bacteria isolated from paddy soil.</title>
        <authorList>
            <person name="Xu Z."/>
            <person name="Masuda Y."/>
            <person name="Itoh H."/>
            <person name="Senoo K."/>
        </authorList>
    </citation>
    <scope>NUCLEOTIDE SEQUENCE [LARGE SCALE GENOMIC DNA]</scope>
    <source>
        <strain evidence="2 3">Red88</strain>
    </source>
</reference>
<dbReference type="OrthoDB" id="9808943at2"/>
<dbReference type="CDD" id="cd00448">
    <property type="entry name" value="YjgF_YER057c_UK114_family"/>
    <property type="match status" value="1"/>
</dbReference>
<dbReference type="FunFam" id="3.30.1330.40:FF:000001">
    <property type="entry name" value="L-PSP family endoribonuclease"/>
    <property type="match status" value="1"/>
</dbReference>
<accession>A0A5A9X572</accession>
<name>A0A5A9X572_9BACT</name>
<dbReference type="InterPro" id="IPR035959">
    <property type="entry name" value="RutC-like_sf"/>
</dbReference>
<dbReference type="GO" id="GO:0019239">
    <property type="term" value="F:deaminase activity"/>
    <property type="evidence" value="ECO:0007669"/>
    <property type="project" value="TreeGrafter"/>
</dbReference>
<dbReference type="Proteomes" id="UP000324298">
    <property type="component" value="Unassembled WGS sequence"/>
</dbReference>
<dbReference type="InterPro" id="IPR019897">
    <property type="entry name" value="RidA_CS"/>
</dbReference>